<dbReference type="HOGENOM" id="CLU_052670_0_0_1"/>
<keyword evidence="4" id="KW-0472">Membrane</keyword>
<dbReference type="Gene3D" id="1.20.1070.10">
    <property type="entry name" value="Rhodopsin 7-helix transmembrane proteins"/>
    <property type="match status" value="1"/>
</dbReference>
<evidence type="ECO:0000256" key="4">
    <source>
        <dbReference type="ARBA" id="ARBA00023136"/>
    </source>
</evidence>
<evidence type="ECO:0000259" key="5">
    <source>
        <dbReference type="PROSITE" id="PS50261"/>
    </source>
</evidence>
<dbReference type="GO" id="GO:0007189">
    <property type="term" value="P:adenylate cyclase-activating G protein-coupled receptor signaling pathway"/>
    <property type="evidence" value="ECO:0007669"/>
    <property type="project" value="TreeGrafter"/>
</dbReference>
<keyword evidence="2" id="KW-0812">Transmembrane</keyword>
<evidence type="ECO:0000256" key="2">
    <source>
        <dbReference type="ARBA" id="ARBA00022692"/>
    </source>
</evidence>
<name>K1QMF9_MAGGI</name>
<dbReference type="EMBL" id="JH816334">
    <property type="protein sequence ID" value="EKC22831.1"/>
    <property type="molecule type" value="Genomic_DNA"/>
</dbReference>
<evidence type="ECO:0000256" key="1">
    <source>
        <dbReference type="ARBA" id="ARBA00004141"/>
    </source>
</evidence>
<dbReference type="GO" id="GO:0004930">
    <property type="term" value="F:G protein-coupled receptor activity"/>
    <property type="evidence" value="ECO:0007669"/>
    <property type="project" value="InterPro"/>
</dbReference>
<feature type="domain" description="G-protein coupled receptors family 2 profile 2" evidence="5">
    <location>
        <begin position="28"/>
        <end position="191"/>
    </location>
</feature>
<comment type="subcellular location">
    <subcellularLocation>
        <location evidence="1">Membrane</location>
        <topology evidence="1">Multi-pass membrane protein</topology>
    </subcellularLocation>
</comment>
<gene>
    <name evidence="6" type="ORF">CGI_10001398</name>
</gene>
<dbReference type="GO" id="GO:0005886">
    <property type="term" value="C:plasma membrane"/>
    <property type="evidence" value="ECO:0007669"/>
    <property type="project" value="TreeGrafter"/>
</dbReference>
<evidence type="ECO:0000313" key="6">
    <source>
        <dbReference type="EMBL" id="EKC22831.1"/>
    </source>
</evidence>
<dbReference type="InParanoid" id="K1QMF9"/>
<evidence type="ECO:0000256" key="3">
    <source>
        <dbReference type="ARBA" id="ARBA00022989"/>
    </source>
</evidence>
<dbReference type="PANTHER" id="PTHR23112:SF47">
    <property type="entry name" value="G-PROTEIN COUPLED RECEPTOR 157"/>
    <property type="match status" value="1"/>
</dbReference>
<dbReference type="SUPFAM" id="SSF81321">
    <property type="entry name" value="Family A G protein-coupled receptor-like"/>
    <property type="match status" value="1"/>
</dbReference>
<protein>
    <recommendedName>
        <fullName evidence="5">G-protein coupled receptors family 2 profile 2 domain-containing protein</fullName>
    </recommendedName>
</protein>
<sequence length="408" mass="47556">MATTVFTTTFPLENITSSFNDIELPTSILVCTYVSCSLSICGAITIFVTYCTVPQAKNQTRRLLLYLTIADLLTSSGNLLGAIRYSVRHRHHRFLTDEDILEHCHHPGNICTVQSLITTFSSLASFSWTIIIGLHILLTLVYQSEWCMTTISKVLAHCVSWGLPFIITMVGAFKNVFGEDLSISSGPWCWIRGCLKNMEIVKWMTITGKGWEIATYIVTAFLYIYLKYYMIKRNVFGEDLSISSGPWCWIRGCLKNMEIVKWMTITGKGWEIATYIVTAFLYIYLKYYMIKRRRREHAPDLRYSQISMHLRDDDENYVLLWFVLYLLRIWGTARYGIFVFRVIHGKDVYNFDETDMVLMHLQSIGDSAQAFCNCLLFCVKDTTVRRGIWRNLCWRERDRQLRDYNQIH</sequence>
<dbReference type="AlphaFoldDB" id="K1QMF9"/>
<dbReference type="PROSITE" id="PS50261">
    <property type="entry name" value="G_PROTEIN_RECEP_F2_4"/>
    <property type="match status" value="1"/>
</dbReference>
<accession>K1QMF9</accession>
<keyword evidence="3" id="KW-1133">Transmembrane helix</keyword>
<proteinExistence type="predicted"/>
<organism evidence="6">
    <name type="scientific">Magallana gigas</name>
    <name type="common">Pacific oyster</name>
    <name type="synonym">Crassostrea gigas</name>
    <dbReference type="NCBI Taxonomy" id="29159"/>
    <lineage>
        <taxon>Eukaryota</taxon>
        <taxon>Metazoa</taxon>
        <taxon>Spiralia</taxon>
        <taxon>Lophotrochozoa</taxon>
        <taxon>Mollusca</taxon>
        <taxon>Bivalvia</taxon>
        <taxon>Autobranchia</taxon>
        <taxon>Pteriomorphia</taxon>
        <taxon>Ostreida</taxon>
        <taxon>Ostreoidea</taxon>
        <taxon>Ostreidae</taxon>
        <taxon>Magallana</taxon>
    </lineage>
</organism>
<reference evidence="6" key="1">
    <citation type="journal article" date="2012" name="Nature">
        <title>The oyster genome reveals stress adaptation and complexity of shell formation.</title>
        <authorList>
            <person name="Zhang G."/>
            <person name="Fang X."/>
            <person name="Guo X."/>
            <person name="Li L."/>
            <person name="Luo R."/>
            <person name="Xu F."/>
            <person name="Yang P."/>
            <person name="Zhang L."/>
            <person name="Wang X."/>
            <person name="Qi H."/>
            <person name="Xiong Z."/>
            <person name="Que H."/>
            <person name="Xie Y."/>
            <person name="Holland P.W."/>
            <person name="Paps J."/>
            <person name="Zhu Y."/>
            <person name="Wu F."/>
            <person name="Chen Y."/>
            <person name="Wang J."/>
            <person name="Peng C."/>
            <person name="Meng J."/>
            <person name="Yang L."/>
            <person name="Liu J."/>
            <person name="Wen B."/>
            <person name="Zhang N."/>
            <person name="Huang Z."/>
            <person name="Zhu Q."/>
            <person name="Feng Y."/>
            <person name="Mount A."/>
            <person name="Hedgecock D."/>
            <person name="Xu Z."/>
            <person name="Liu Y."/>
            <person name="Domazet-Loso T."/>
            <person name="Du Y."/>
            <person name="Sun X."/>
            <person name="Zhang S."/>
            <person name="Liu B."/>
            <person name="Cheng P."/>
            <person name="Jiang X."/>
            <person name="Li J."/>
            <person name="Fan D."/>
            <person name="Wang W."/>
            <person name="Fu W."/>
            <person name="Wang T."/>
            <person name="Wang B."/>
            <person name="Zhang J."/>
            <person name="Peng Z."/>
            <person name="Li Y."/>
            <person name="Li N."/>
            <person name="Wang J."/>
            <person name="Chen M."/>
            <person name="He Y."/>
            <person name="Tan F."/>
            <person name="Song X."/>
            <person name="Zheng Q."/>
            <person name="Huang R."/>
            <person name="Yang H."/>
            <person name="Du X."/>
            <person name="Chen L."/>
            <person name="Yang M."/>
            <person name="Gaffney P.M."/>
            <person name="Wang S."/>
            <person name="Luo L."/>
            <person name="She Z."/>
            <person name="Ming Y."/>
            <person name="Huang W."/>
            <person name="Zhang S."/>
            <person name="Huang B."/>
            <person name="Zhang Y."/>
            <person name="Qu T."/>
            <person name="Ni P."/>
            <person name="Miao G."/>
            <person name="Wang J."/>
            <person name="Wang Q."/>
            <person name="Steinberg C.E."/>
            <person name="Wang H."/>
            <person name="Li N."/>
            <person name="Qian L."/>
            <person name="Zhang G."/>
            <person name="Li Y."/>
            <person name="Yang H."/>
            <person name="Liu X."/>
            <person name="Wang J."/>
            <person name="Yin Y."/>
            <person name="Wang J."/>
        </authorList>
    </citation>
    <scope>NUCLEOTIDE SEQUENCE [LARGE SCALE GENOMIC DNA]</scope>
    <source>
        <strain evidence="6">05x7-T-G4-1.051#20</strain>
    </source>
</reference>
<dbReference type="InterPro" id="IPR017981">
    <property type="entry name" value="GPCR_2-like_7TM"/>
</dbReference>
<dbReference type="PANTHER" id="PTHR23112">
    <property type="entry name" value="G PROTEIN-COUPLED RECEPTOR 157-RELATED"/>
    <property type="match status" value="1"/>
</dbReference>
<dbReference type="GO" id="GO:0007166">
    <property type="term" value="P:cell surface receptor signaling pathway"/>
    <property type="evidence" value="ECO:0007669"/>
    <property type="project" value="InterPro"/>
</dbReference>